<reference evidence="1" key="1">
    <citation type="submission" date="2014-09" db="EMBL/GenBank/DDBJ databases">
        <authorList>
            <person name="Magalhaes I.L.F."/>
            <person name="Oliveira U."/>
            <person name="Santos F.R."/>
            <person name="Vidigal T.H.D.A."/>
            <person name="Brescovit A.D."/>
            <person name="Santos A.J."/>
        </authorList>
    </citation>
    <scope>NUCLEOTIDE SEQUENCE</scope>
    <source>
        <tissue evidence="1">Shoot tissue taken approximately 20 cm above the soil surface</tissue>
    </source>
</reference>
<reference evidence="1" key="2">
    <citation type="journal article" date="2015" name="Data Brief">
        <title>Shoot transcriptome of the giant reed, Arundo donax.</title>
        <authorList>
            <person name="Barrero R.A."/>
            <person name="Guerrero F.D."/>
            <person name="Moolhuijzen P."/>
            <person name="Goolsby J.A."/>
            <person name="Tidwell J."/>
            <person name="Bellgard S.E."/>
            <person name="Bellgard M.I."/>
        </authorList>
    </citation>
    <scope>NUCLEOTIDE SEQUENCE</scope>
    <source>
        <tissue evidence="1">Shoot tissue taken approximately 20 cm above the soil surface</tissue>
    </source>
</reference>
<name>A0A0A8Z674_ARUDO</name>
<organism evidence="1">
    <name type="scientific">Arundo donax</name>
    <name type="common">Giant reed</name>
    <name type="synonym">Donax arundinaceus</name>
    <dbReference type="NCBI Taxonomy" id="35708"/>
    <lineage>
        <taxon>Eukaryota</taxon>
        <taxon>Viridiplantae</taxon>
        <taxon>Streptophyta</taxon>
        <taxon>Embryophyta</taxon>
        <taxon>Tracheophyta</taxon>
        <taxon>Spermatophyta</taxon>
        <taxon>Magnoliopsida</taxon>
        <taxon>Liliopsida</taxon>
        <taxon>Poales</taxon>
        <taxon>Poaceae</taxon>
        <taxon>PACMAD clade</taxon>
        <taxon>Arundinoideae</taxon>
        <taxon>Arundineae</taxon>
        <taxon>Arundo</taxon>
    </lineage>
</organism>
<protein>
    <submittedName>
        <fullName evidence="1">Uncharacterized protein</fullName>
    </submittedName>
</protein>
<evidence type="ECO:0000313" key="1">
    <source>
        <dbReference type="EMBL" id="JAD32255.1"/>
    </source>
</evidence>
<dbReference type="EMBL" id="GBRH01265640">
    <property type="protein sequence ID" value="JAD32255.1"/>
    <property type="molecule type" value="Transcribed_RNA"/>
</dbReference>
<sequence>MEMLIRRFFILMVL</sequence>
<proteinExistence type="predicted"/>
<accession>A0A0A8Z674</accession>